<dbReference type="EMBL" id="PDNB01000042">
    <property type="protein sequence ID" value="PGH13773.1"/>
    <property type="molecule type" value="Genomic_DNA"/>
</dbReference>
<dbReference type="SUPFAM" id="SSF53335">
    <property type="entry name" value="S-adenosyl-L-methionine-dependent methyltransferases"/>
    <property type="match status" value="1"/>
</dbReference>
<proteinExistence type="predicted"/>
<dbReference type="PANTHER" id="PTHR43591">
    <property type="entry name" value="METHYLTRANSFERASE"/>
    <property type="match status" value="1"/>
</dbReference>
<dbReference type="InterPro" id="IPR029063">
    <property type="entry name" value="SAM-dependent_MTases_sf"/>
</dbReference>
<dbReference type="OrthoDB" id="2013972at2759"/>
<feature type="region of interest" description="Disordered" evidence="1">
    <location>
        <begin position="1"/>
        <end position="36"/>
    </location>
</feature>
<reference evidence="2 3" key="1">
    <citation type="submission" date="2017-10" db="EMBL/GenBank/DDBJ databases">
        <title>Comparative genomics in systemic dimorphic fungi from Ajellomycetaceae.</title>
        <authorList>
            <person name="Munoz J.F."/>
            <person name="Mcewen J.G."/>
            <person name="Clay O.K."/>
            <person name="Cuomo C.A."/>
        </authorList>
    </citation>
    <scope>NUCLEOTIDE SEQUENCE [LARGE SCALE GENOMIC DNA]</scope>
    <source>
        <strain evidence="2 3">UAMH5409</strain>
    </source>
</reference>
<dbReference type="Proteomes" id="UP000223968">
    <property type="component" value="Unassembled WGS sequence"/>
</dbReference>
<feature type="compositionally biased region" description="Acidic residues" evidence="1">
    <location>
        <begin position="17"/>
        <end position="28"/>
    </location>
</feature>
<comment type="caution">
    <text evidence="2">The sequence shown here is derived from an EMBL/GenBank/DDBJ whole genome shotgun (WGS) entry which is preliminary data.</text>
</comment>
<dbReference type="PANTHER" id="PTHR43591:SF31">
    <property type="entry name" value="LAEA-LIKE, PUTATIVE (AFU_ORTHOLOGUE AFUA_8G01930)-RELATED"/>
    <property type="match status" value="1"/>
</dbReference>
<accession>A0A2B7XYB6</accession>
<gene>
    <name evidence="2" type="ORF">AJ79_03472</name>
</gene>
<sequence>MAQQFVPNSGMMGPPIEMEDDYETDPDEPSSNQTSLASAMVNSRYENGRRYHVLEDEGYFLPNDKKEQNRMELLHTIYNRILHGRPHCAPLKPDIKHVLDLGTGAGTWAIEFADQYPNAQVIGIDITPIQRRFTPPNCTFEIHDMEADWPYGTTTTTSTTCTPSSTITTVTTCTPATFDFIRTREIPGAVHDYQKLFTQAYNHLKPGGYLEMQSMEANYFSDDGTHERAVSAVQWRRLLVEASRMVGKELGVEVGWKEAMERAGFRGVKEIVYKVPFSPWPKGPHWEELGRYQAAHIQEMVQAYSLALFTRVLGWSTKELDILLTAVGNDFRDPQSHLYAKIRVVYGQKEEVV</sequence>
<dbReference type="CDD" id="cd02440">
    <property type="entry name" value="AdoMet_MTases"/>
    <property type="match status" value="1"/>
</dbReference>
<evidence type="ECO:0000313" key="2">
    <source>
        <dbReference type="EMBL" id="PGH13773.1"/>
    </source>
</evidence>
<name>A0A2B7XYB6_9EURO</name>
<protein>
    <recommendedName>
        <fullName evidence="4">Methyltransferase domain-containing protein</fullName>
    </recommendedName>
</protein>
<dbReference type="Gene3D" id="3.40.50.150">
    <property type="entry name" value="Vaccinia Virus protein VP39"/>
    <property type="match status" value="1"/>
</dbReference>
<keyword evidence="3" id="KW-1185">Reference proteome</keyword>
<evidence type="ECO:0000313" key="3">
    <source>
        <dbReference type="Proteomes" id="UP000223968"/>
    </source>
</evidence>
<organism evidence="2 3">
    <name type="scientific">Helicocarpus griseus UAMH5409</name>
    <dbReference type="NCBI Taxonomy" id="1447875"/>
    <lineage>
        <taxon>Eukaryota</taxon>
        <taxon>Fungi</taxon>
        <taxon>Dikarya</taxon>
        <taxon>Ascomycota</taxon>
        <taxon>Pezizomycotina</taxon>
        <taxon>Eurotiomycetes</taxon>
        <taxon>Eurotiomycetidae</taxon>
        <taxon>Onygenales</taxon>
        <taxon>Ajellomycetaceae</taxon>
        <taxon>Helicocarpus</taxon>
    </lineage>
</organism>
<dbReference type="Pfam" id="PF13489">
    <property type="entry name" value="Methyltransf_23"/>
    <property type="match status" value="1"/>
</dbReference>
<dbReference type="AlphaFoldDB" id="A0A2B7XYB6"/>
<dbReference type="GO" id="GO:0008168">
    <property type="term" value="F:methyltransferase activity"/>
    <property type="evidence" value="ECO:0007669"/>
    <property type="project" value="TreeGrafter"/>
</dbReference>
<dbReference type="STRING" id="1447875.A0A2B7XYB6"/>
<evidence type="ECO:0000256" key="1">
    <source>
        <dbReference type="SAM" id="MobiDB-lite"/>
    </source>
</evidence>
<evidence type="ECO:0008006" key="4">
    <source>
        <dbReference type="Google" id="ProtNLM"/>
    </source>
</evidence>